<protein>
    <submittedName>
        <fullName evidence="1">Uncharacterized protein</fullName>
    </submittedName>
</protein>
<name>A0ABY9DG12_VITVI</name>
<dbReference type="Proteomes" id="UP001227230">
    <property type="component" value="Chromosome 15"/>
</dbReference>
<keyword evidence="2" id="KW-1185">Reference proteome</keyword>
<dbReference type="EMBL" id="CP126662">
    <property type="protein sequence ID" value="WKA05521.1"/>
    <property type="molecule type" value="Genomic_DNA"/>
</dbReference>
<sequence>MFRRRMDIFEPQPLSPFTCSIETLDFSVFPEESLLSLPLPFFNPKHGLFDLRALPFAVFHTVTDLIPIQKNPSSSCYRRIKHRTGSGLCVRTLCDKVSDFELGF</sequence>
<accession>A0ABY9DG12</accession>
<organism evidence="1 2">
    <name type="scientific">Vitis vinifera</name>
    <name type="common">Grape</name>
    <dbReference type="NCBI Taxonomy" id="29760"/>
    <lineage>
        <taxon>Eukaryota</taxon>
        <taxon>Viridiplantae</taxon>
        <taxon>Streptophyta</taxon>
        <taxon>Embryophyta</taxon>
        <taxon>Tracheophyta</taxon>
        <taxon>Spermatophyta</taxon>
        <taxon>Magnoliopsida</taxon>
        <taxon>eudicotyledons</taxon>
        <taxon>Gunneridae</taxon>
        <taxon>Pentapetalae</taxon>
        <taxon>rosids</taxon>
        <taxon>Vitales</taxon>
        <taxon>Vitaceae</taxon>
        <taxon>Viteae</taxon>
        <taxon>Vitis</taxon>
    </lineage>
</organism>
<proteinExistence type="predicted"/>
<evidence type="ECO:0000313" key="1">
    <source>
        <dbReference type="EMBL" id="WKA05521.1"/>
    </source>
</evidence>
<evidence type="ECO:0000313" key="2">
    <source>
        <dbReference type="Proteomes" id="UP001227230"/>
    </source>
</evidence>
<gene>
    <name evidence="1" type="ORF">VitviT2T_023483</name>
</gene>
<reference evidence="1 2" key="1">
    <citation type="journal article" date="2023" name="Hortic Res">
        <title>The complete reference genome for grapevine (Vitis vinifera L.) genetics and breeding.</title>
        <authorList>
            <person name="Shi X."/>
            <person name="Cao S."/>
            <person name="Wang X."/>
            <person name="Huang S."/>
            <person name="Wang Y."/>
            <person name="Liu Z."/>
            <person name="Liu W."/>
            <person name="Leng X."/>
            <person name="Peng Y."/>
            <person name="Wang N."/>
            <person name="Wang Y."/>
            <person name="Ma Z."/>
            <person name="Xu X."/>
            <person name="Zhang F."/>
            <person name="Xue H."/>
            <person name="Zhong H."/>
            <person name="Wang Y."/>
            <person name="Zhang K."/>
            <person name="Velt A."/>
            <person name="Avia K."/>
            <person name="Holtgrawe D."/>
            <person name="Grimplet J."/>
            <person name="Matus J.T."/>
            <person name="Ware D."/>
            <person name="Wu X."/>
            <person name="Wang H."/>
            <person name="Liu C."/>
            <person name="Fang Y."/>
            <person name="Rustenholz C."/>
            <person name="Cheng Z."/>
            <person name="Xiao H."/>
            <person name="Zhou Y."/>
        </authorList>
    </citation>
    <scope>NUCLEOTIDE SEQUENCE [LARGE SCALE GENOMIC DNA]</scope>
    <source>
        <strain evidence="2">cv. Pinot noir / PN40024</strain>
        <tissue evidence="1">Leaf</tissue>
    </source>
</reference>